<feature type="transmembrane region" description="Helical" evidence="1">
    <location>
        <begin position="6"/>
        <end position="25"/>
    </location>
</feature>
<protein>
    <submittedName>
        <fullName evidence="2">Uncharacterized protein</fullName>
    </submittedName>
</protein>
<proteinExistence type="predicted"/>
<evidence type="ECO:0000256" key="1">
    <source>
        <dbReference type="SAM" id="Phobius"/>
    </source>
</evidence>
<name>A0A2P2NK70_RHIMU</name>
<evidence type="ECO:0000313" key="2">
    <source>
        <dbReference type="EMBL" id="MBX42824.1"/>
    </source>
</evidence>
<sequence>MTLSFYQYPVFLFLCQNFLVISMILRVKLVHALELIIVSMGRSLFNLPDLKK</sequence>
<keyword evidence="1" id="KW-0472">Membrane</keyword>
<dbReference type="EMBL" id="GGEC01062340">
    <property type="protein sequence ID" value="MBX42824.1"/>
    <property type="molecule type" value="Transcribed_RNA"/>
</dbReference>
<reference evidence="2" key="1">
    <citation type="submission" date="2018-02" db="EMBL/GenBank/DDBJ databases">
        <title>Rhizophora mucronata_Transcriptome.</title>
        <authorList>
            <person name="Meera S.P."/>
            <person name="Sreeshan A."/>
            <person name="Augustine A."/>
        </authorList>
    </citation>
    <scope>NUCLEOTIDE SEQUENCE</scope>
    <source>
        <tissue evidence="2">Leaf</tissue>
    </source>
</reference>
<accession>A0A2P2NK70</accession>
<organism evidence="2">
    <name type="scientific">Rhizophora mucronata</name>
    <name type="common">Asiatic mangrove</name>
    <dbReference type="NCBI Taxonomy" id="61149"/>
    <lineage>
        <taxon>Eukaryota</taxon>
        <taxon>Viridiplantae</taxon>
        <taxon>Streptophyta</taxon>
        <taxon>Embryophyta</taxon>
        <taxon>Tracheophyta</taxon>
        <taxon>Spermatophyta</taxon>
        <taxon>Magnoliopsida</taxon>
        <taxon>eudicotyledons</taxon>
        <taxon>Gunneridae</taxon>
        <taxon>Pentapetalae</taxon>
        <taxon>rosids</taxon>
        <taxon>fabids</taxon>
        <taxon>Malpighiales</taxon>
        <taxon>Rhizophoraceae</taxon>
        <taxon>Rhizophora</taxon>
    </lineage>
</organism>
<dbReference type="AlphaFoldDB" id="A0A2P2NK70"/>
<keyword evidence="1" id="KW-1133">Transmembrane helix</keyword>
<keyword evidence="1" id="KW-0812">Transmembrane</keyword>